<feature type="signal peptide" evidence="5">
    <location>
        <begin position="1"/>
        <end position="28"/>
    </location>
</feature>
<evidence type="ECO:0000313" key="7">
    <source>
        <dbReference type="Proteomes" id="UP001602013"/>
    </source>
</evidence>
<evidence type="ECO:0000256" key="4">
    <source>
        <dbReference type="SAM" id="MobiDB-lite"/>
    </source>
</evidence>
<evidence type="ECO:0000256" key="2">
    <source>
        <dbReference type="ARBA" id="ARBA00022963"/>
    </source>
</evidence>
<organism evidence="6 7">
    <name type="scientific">Microtetraspora malaysiensis</name>
    <dbReference type="NCBI Taxonomy" id="161358"/>
    <lineage>
        <taxon>Bacteria</taxon>
        <taxon>Bacillati</taxon>
        <taxon>Actinomycetota</taxon>
        <taxon>Actinomycetes</taxon>
        <taxon>Streptosporangiales</taxon>
        <taxon>Streptosporangiaceae</taxon>
        <taxon>Microtetraspora</taxon>
    </lineage>
</organism>
<dbReference type="Pfam" id="PF03403">
    <property type="entry name" value="PAF-AH_p_II"/>
    <property type="match status" value="2"/>
</dbReference>
<dbReference type="SUPFAM" id="SSF53474">
    <property type="entry name" value="alpha/beta-Hydrolases"/>
    <property type="match status" value="1"/>
</dbReference>
<sequence>MSKTIIRGALAAGVASVALAMSTTAAGAAEPVPSAPSAAPASTPAPSPSTTRRAVQAPVLPRPTGPHRVGTTTLHLVDGSRPDPWVPSVKKRELMVSLWYPAKPSGGRRAPYMTAEESTLLLKEQKITGVPSDVLSRTCTNAIADAAPTGRRNGLPLVVLSPGFTWPRSSLTTLAEDLASRGYVVAGIDHTYESFGTSLPGGRTATCVACPGASGDPMVFGAKAAKGRQADVSFVLDRLTGRHAVWKGSELIDRSRIGMAGHSLGGASTSWTMVNDSRVRAGINMDGTFFVPIPKKGLSRPFLMLGASGGVPGEDPTWDRAFERMTGWKRWLSVEGAGHGSFTDYSRLSEQIGVDLGTPLKGARAVEITREYVAAFFDQHLRRRPQSLLDRPSRRYPEARFWR</sequence>
<feature type="compositionally biased region" description="Low complexity" evidence="4">
    <location>
        <begin position="29"/>
        <end position="51"/>
    </location>
</feature>
<protein>
    <submittedName>
        <fullName evidence="6">Alpha/beta hydrolase family protein</fullName>
    </submittedName>
</protein>
<keyword evidence="7" id="KW-1185">Reference proteome</keyword>
<evidence type="ECO:0000256" key="3">
    <source>
        <dbReference type="ARBA" id="ARBA00023098"/>
    </source>
</evidence>
<evidence type="ECO:0000256" key="5">
    <source>
        <dbReference type="SAM" id="SignalP"/>
    </source>
</evidence>
<reference evidence="6 7" key="1">
    <citation type="submission" date="2024-10" db="EMBL/GenBank/DDBJ databases">
        <title>The Natural Products Discovery Center: Release of the First 8490 Sequenced Strains for Exploring Actinobacteria Biosynthetic Diversity.</title>
        <authorList>
            <person name="Kalkreuter E."/>
            <person name="Kautsar S.A."/>
            <person name="Yang D."/>
            <person name="Bader C.D."/>
            <person name="Teijaro C.N."/>
            <person name="Fluegel L."/>
            <person name="Davis C.M."/>
            <person name="Simpson J.R."/>
            <person name="Lauterbach L."/>
            <person name="Steele A.D."/>
            <person name="Gui C."/>
            <person name="Meng S."/>
            <person name="Li G."/>
            <person name="Viehrig K."/>
            <person name="Ye F."/>
            <person name="Su P."/>
            <person name="Kiefer A.F."/>
            <person name="Nichols A."/>
            <person name="Cepeda A.J."/>
            <person name="Yan W."/>
            <person name="Fan B."/>
            <person name="Jiang Y."/>
            <person name="Adhikari A."/>
            <person name="Zheng C.-J."/>
            <person name="Schuster L."/>
            <person name="Cowan T.M."/>
            <person name="Smanski M.J."/>
            <person name="Chevrette M.G."/>
            <person name="De Carvalho L.P.S."/>
            <person name="Shen B."/>
        </authorList>
    </citation>
    <scope>NUCLEOTIDE SEQUENCE [LARGE SCALE GENOMIC DNA]</scope>
    <source>
        <strain evidence="6 7">NPDC002173</strain>
    </source>
</reference>
<feature type="chain" id="PRO_5046127022" evidence="5">
    <location>
        <begin position="29"/>
        <end position="403"/>
    </location>
</feature>
<proteinExistence type="predicted"/>
<evidence type="ECO:0000313" key="6">
    <source>
        <dbReference type="EMBL" id="MFF3668315.1"/>
    </source>
</evidence>
<comment type="caution">
    <text evidence="6">The sequence shown here is derived from an EMBL/GenBank/DDBJ whole genome shotgun (WGS) entry which is preliminary data.</text>
</comment>
<dbReference type="GO" id="GO:0016787">
    <property type="term" value="F:hydrolase activity"/>
    <property type="evidence" value="ECO:0007669"/>
    <property type="project" value="UniProtKB-KW"/>
</dbReference>
<keyword evidence="3" id="KW-0443">Lipid metabolism</keyword>
<keyword evidence="1 6" id="KW-0378">Hydrolase</keyword>
<dbReference type="EMBL" id="JBIASD010000014">
    <property type="protein sequence ID" value="MFF3668315.1"/>
    <property type="molecule type" value="Genomic_DNA"/>
</dbReference>
<keyword evidence="5" id="KW-0732">Signal</keyword>
<feature type="region of interest" description="Disordered" evidence="4">
    <location>
        <begin position="29"/>
        <end position="69"/>
    </location>
</feature>
<dbReference type="Proteomes" id="UP001602013">
    <property type="component" value="Unassembled WGS sequence"/>
</dbReference>
<dbReference type="InterPro" id="IPR029058">
    <property type="entry name" value="AB_hydrolase_fold"/>
</dbReference>
<name>A0ABW6STK2_9ACTN</name>
<evidence type="ECO:0000256" key="1">
    <source>
        <dbReference type="ARBA" id="ARBA00022801"/>
    </source>
</evidence>
<dbReference type="Gene3D" id="3.40.50.1820">
    <property type="entry name" value="alpha/beta hydrolase"/>
    <property type="match status" value="1"/>
</dbReference>
<dbReference type="PANTHER" id="PTHR10272">
    <property type="entry name" value="PLATELET-ACTIVATING FACTOR ACETYLHYDROLASE"/>
    <property type="match status" value="1"/>
</dbReference>
<gene>
    <name evidence="6" type="ORF">ACFYXI_22265</name>
</gene>
<dbReference type="PANTHER" id="PTHR10272:SF0">
    <property type="entry name" value="PLATELET-ACTIVATING FACTOR ACETYLHYDROLASE"/>
    <property type="match status" value="1"/>
</dbReference>
<accession>A0ABW6STK2</accession>
<dbReference type="RefSeq" id="WP_387413794.1">
    <property type="nucleotide sequence ID" value="NZ_JBIASD010000014.1"/>
</dbReference>
<keyword evidence="2" id="KW-0442">Lipid degradation</keyword>